<evidence type="ECO:0000256" key="1">
    <source>
        <dbReference type="ARBA" id="ARBA00004651"/>
    </source>
</evidence>
<reference evidence="12 13" key="1">
    <citation type="journal article" date="2016" name="Genome Biol. Evol.">
        <title>Divergent and convergent evolution of fungal pathogenicity.</title>
        <authorList>
            <person name="Shang Y."/>
            <person name="Xiao G."/>
            <person name="Zheng P."/>
            <person name="Cen K."/>
            <person name="Zhan S."/>
            <person name="Wang C."/>
        </authorList>
    </citation>
    <scope>NUCLEOTIDE SEQUENCE [LARGE SCALE GENOMIC DNA]</scope>
    <source>
        <strain evidence="12 13">RCEF 1005</strain>
    </source>
</reference>
<organism evidence="12 13">
    <name type="scientific">Akanthomyces lecanii RCEF 1005</name>
    <dbReference type="NCBI Taxonomy" id="1081108"/>
    <lineage>
        <taxon>Eukaryota</taxon>
        <taxon>Fungi</taxon>
        <taxon>Dikarya</taxon>
        <taxon>Ascomycota</taxon>
        <taxon>Pezizomycotina</taxon>
        <taxon>Sordariomycetes</taxon>
        <taxon>Hypocreomycetidae</taxon>
        <taxon>Hypocreales</taxon>
        <taxon>Cordycipitaceae</taxon>
        <taxon>Akanthomyces</taxon>
        <taxon>Cordyceps confragosa</taxon>
    </lineage>
</organism>
<dbReference type="InterPro" id="IPR003439">
    <property type="entry name" value="ABC_transporter-like_ATP-bd"/>
</dbReference>
<keyword evidence="4 9" id="KW-0812">Transmembrane</keyword>
<keyword evidence="5" id="KW-0547">Nucleotide-binding</keyword>
<dbReference type="STRING" id="1081108.A0A162LIG8"/>
<dbReference type="InterPro" id="IPR003593">
    <property type="entry name" value="AAA+_ATPase"/>
</dbReference>
<keyword evidence="2" id="KW-0813">Transport</keyword>
<feature type="domain" description="ABC transmembrane type-1" evidence="11">
    <location>
        <begin position="272"/>
        <end position="545"/>
    </location>
</feature>
<dbReference type="CDD" id="cd18580">
    <property type="entry name" value="ABC_6TM_ABCC_D2"/>
    <property type="match status" value="1"/>
</dbReference>
<evidence type="ECO:0000256" key="5">
    <source>
        <dbReference type="ARBA" id="ARBA00022741"/>
    </source>
</evidence>
<feature type="transmembrane region" description="Helical" evidence="9">
    <location>
        <begin position="28"/>
        <end position="49"/>
    </location>
</feature>
<dbReference type="Pfam" id="PF00005">
    <property type="entry name" value="ABC_tran"/>
    <property type="match status" value="2"/>
</dbReference>
<feature type="domain" description="ABC transporter" evidence="10">
    <location>
        <begin position="1188"/>
        <end position="1434"/>
    </location>
</feature>
<dbReference type="InterPro" id="IPR017871">
    <property type="entry name" value="ABC_transporter-like_CS"/>
</dbReference>
<dbReference type="OrthoDB" id="4869332at2759"/>
<dbReference type="PROSITE" id="PS50929">
    <property type="entry name" value="ABC_TM1F"/>
    <property type="match status" value="2"/>
</dbReference>
<evidence type="ECO:0000313" key="13">
    <source>
        <dbReference type="Proteomes" id="UP000076881"/>
    </source>
</evidence>
<dbReference type="Gene3D" id="1.20.1560.10">
    <property type="entry name" value="ABC transporter type 1, transmembrane domain"/>
    <property type="match status" value="2"/>
</dbReference>
<feature type="transmembrane region" description="Helical" evidence="9">
    <location>
        <begin position="377"/>
        <end position="397"/>
    </location>
</feature>
<dbReference type="GO" id="GO:0005524">
    <property type="term" value="F:ATP binding"/>
    <property type="evidence" value="ECO:0007669"/>
    <property type="project" value="UniProtKB-KW"/>
</dbReference>
<keyword evidence="7 9" id="KW-1133">Transmembrane helix</keyword>
<evidence type="ECO:0000256" key="3">
    <source>
        <dbReference type="ARBA" id="ARBA00022475"/>
    </source>
</evidence>
<dbReference type="InterPro" id="IPR027417">
    <property type="entry name" value="P-loop_NTPase"/>
</dbReference>
<feature type="transmembrane region" description="Helical" evidence="9">
    <location>
        <begin position="983"/>
        <end position="1004"/>
    </location>
</feature>
<evidence type="ECO:0000259" key="11">
    <source>
        <dbReference type="PROSITE" id="PS50929"/>
    </source>
</evidence>
<feature type="domain" description="ABC transporter" evidence="10">
    <location>
        <begin position="588"/>
        <end position="818"/>
    </location>
</feature>
<dbReference type="InterPro" id="IPR044726">
    <property type="entry name" value="ABCC_6TM_D2"/>
</dbReference>
<feature type="transmembrane region" description="Helical" evidence="9">
    <location>
        <begin position="303"/>
        <end position="319"/>
    </location>
</feature>
<dbReference type="GO" id="GO:0016887">
    <property type="term" value="F:ATP hydrolysis activity"/>
    <property type="evidence" value="ECO:0007669"/>
    <property type="project" value="InterPro"/>
</dbReference>
<dbReference type="EMBL" id="AZHF01000009">
    <property type="protein sequence ID" value="OAA71004.1"/>
    <property type="molecule type" value="Genomic_DNA"/>
</dbReference>
<dbReference type="GO" id="GO:0005886">
    <property type="term" value="C:plasma membrane"/>
    <property type="evidence" value="ECO:0007669"/>
    <property type="project" value="UniProtKB-SubCell"/>
</dbReference>
<dbReference type="PANTHER" id="PTHR24223">
    <property type="entry name" value="ATP-BINDING CASSETTE SUB-FAMILY C"/>
    <property type="match status" value="1"/>
</dbReference>
<dbReference type="SMART" id="SM00382">
    <property type="entry name" value="AAA"/>
    <property type="match status" value="2"/>
</dbReference>
<evidence type="ECO:0000256" key="8">
    <source>
        <dbReference type="ARBA" id="ARBA00023136"/>
    </source>
</evidence>
<dbReference type="InterPro" id="IPR056227">
    <property type="entry name" value="TMD0_ABC"/>
</dbReference>
<evidence type="ECO:0000256" key="6">
    <source>
        <dbReference type="ARBA" id="ARBA00022840"/>
    </source>
</evidence>
<dbReference type="InterPro" id="IPR011527">
    <property type="entry name" value="ABC1_TM_dom"/>
</dbReference>
<keyword evidence="8 9" id="KW-0472">Membrane</keyword>
<feature type="domain" description="ABC transmembrane type-1" evidence="11">
    <location>
        <begin position="877"/>
        <end position="1152"/>
    </location>
</feature>
<accession>A0A162LIG8</accession>
<evidence type="ECO:0000256" key="9">
    <source>
        <dbReference type="SAM" id="Phobius"/>
    </source>
</evidence>
<evidence type="ECO:0000313" key="12">
    <source>
        <dbReference type="EMBL" id="OAA71004.1"/>
    </source>
</evidence>
<feature type="transmembrane region" description="Helical" evidence="9">
    <location>
        <begin position="251"/>
        <end position="269"/>
    </location>
</feature>
<name>A0A162LIG8_CORDF</name>
<feature type="transmembrane region" description="Helical" evidence="9">
    <location>
        <begin position="1093"/>
        <end position="1118"/>
    </location>
</feature>
<comment type="subcellular location">
    <subcellularLocation>
        <location evidence="1">Cell membrane</location>
        <topology evidence="1">Multi-pass membrane protein</topology>
    </subcellularLocation>
</comment>
<feature type="transmembrane region" description="Helical" evidence="9">
    <location>
        <begin position="150"/>
        <end position="169"/>
    </location>
</feature>
<proteinExistence type="predicted"/>
<gene>
    <name evidence="12" type="ORF">LEL_09595</name>
</gene>
<evidence type="ECO:0000256" key="7">
    <source>
        <dbReference type="ARBA" id="ARBA00022989"/>
    </source>
</evidence>
<comment type="caution">
    <text evidence="12">The sequence shown here is derived from an EMBL/GenBank/DDBJ whole genome shotgun (WGS) entry which is preliminary data.</text>
</comment>
<dbReference type="Pfam" id="PF24357">
    <property type="entry name" value="TMD0_ABC"/>
    <property type="match status" value="1"/>
</dbReference>
<dbReference type="SUPFAM" id="SSF90123">
    <property type="entry name" value="ABC transporter transmembrane region"/>
    <property type="match status" value="2"/>
</dbReference>
<feature type="transmembrane region" description="Helical" evidence="9">
    <location>
        <begin position="909"/>
        <end position="934"/>
    </location>
</feature>
<feature type="transmembrane region" description="Helical" evidence="9">
    <location>
        <begin position="863"/>
        <end position="889"/>
    </location>
</feature>
<dbReference type="GO" id="GO:0140359">
    <property type="term" value="F:ABC-type transporter activity"/>
    <property type="evidence" value="ECO:0007669"/>
    <property type="project" value="InterPro"/>
</dbReference>
<dbReference type="InterPro" id="IPR036640">
    <property type="entry name" value="ABC1_TM_sf"/>
</dbReference>
<keyword evidence="6" id="KW-0067">ATP-binding</keyword>
<evidence type="ECO:0000259" key="10">
    <source>
        <dbReference type="PROSITE" id="PS50893"/>
    </source>
</evidence>
<protein>
    <submittedName>
        <fullName evidence="12">ABC transporter, transmembrane domain, type 1</fullName>
    </submittedName>
</protein>
<keyword evidence="13" id="KW-1185">Reference proteome</keyword>
<dbReference type="SUPFAM" id="SSF52540">
    <property type="entry name" value="P-loop containing nucleoside triphosphate hydrolases"/>
    <property type="match status" value="2"/>
</dbReference>
<evidence type="ECO:0000256" key="2">
    <source>
        <dbReference type="ARBA" id="ARBA00022448"/>
    </source>
</evidence>
<feature type="transmembrane region" description="Helical" evidence="9">
    <location>
        <begin position="61"/>
        <end position="81"/>
    </location>
</feature>
<dbReference type="Gene3D" id="3.40.50.300">
    <property type="entry name" value="P-loop containing nucleotide triphosphate hydrolases"/>
    <property type="match status" value="2"/>
</dbReference>
<dbReference type="PROSITE" id="PS00211">
    <property type="entry name" value="ABC_TRANSPORTER_1"/>
    <property type="match status" value="2"/>
</dbReference>
<feature type="transmembrane region" description="Helical" evidence="9">
    <location>
        <begin position="1010"/>
        <end position="1030"/>
    </location>
</feature>
<sequence length="1434" mass="158306">MATARDDQSLWPPLKAIYDLTLTFENTVLGILPDGILLLLSPVVLLHYLNKPVHVRQSPLLWIKLIVSVALVGTNIASLIFRAVSGNYRTETALPAASLELLAVITISIAVYVEHRHAIRGSALLGVYLFFGVIADIIKSRSFFLRPGLTPMGALAVASGVLRIILLGLQEVPKTQLLLDRQLQSTIGREATSGYWNRSFFVHLYPLLLSGFRGVLVLSDLSNLGPDFAAELLYTQLKQYWKQARKVSRNALFVSCICTWKILFAAIILPRLAQSGFSLAQPFILYRAITVVGDDNVGNFERVLLLLGTILSFGGATMSKTTTSHLHNRLVTRIRGALVAQMFDKSLRVSQSETKKSAAITLMSADIEGIADGLPKLYELIMTLVDLGLGIFVLSLFVGRSCFVVLAPLAVSAIATYFLGNWIGAAFVSWNKSIETRVSKTSKVIDQLKAIKMFGLNPIVSDYLHNFRELEMASSNKFRGLEAVAVVSVLCAEYLTPVVVIAAALFWNTFGGKMSAATVFPSLSMIVLIKDPLSLLLDGYPVLKAMFGCFRRIQEFLNLEERKDPRILRESPSPTAESQLLGYESPPLPIVEFSRAKIAPIGTQIPILNDIDFVLMPGSMTGVVGANGSGKSLLLQGILGEAELMDGNIYIGETDIALCGQTVWLRNGSLRDNIIGPLPYDEVLFRKVLRCCLLDQDIEQLPGGADYVVGSGGSRLSGGQRQRVGLARTLYARKALVLLDDVFSSLDRRTAISILFRLCGEDGILRELNCAVVFCTYLPECQDVADQLIVLDGNGHATVDIKSNREARMEMIRSLDSGKAIVTEEDEAQEQEKIRLSFEQQPEPAAGPADPAKETPPKADKGLYWLFIKPMGGFNVLLWSFTMLLASVGEMAPDVYMRLWIERDPENDLYFIGYAAIAFLAVIIFVVGAAWMFVRLMPRASIALHQQLVDTVLRGTIGFLGTIDNGVIINRFSQDMTLMARALVLNFLRTISVFFTALIQAGIIASGSSYMAIILPVIAVAVFFIQLFYLRTSRQIRIFDLERKSPLYTHFQESSEGLIHIRAFGWQKQNLEHAFKLLDDSQKAFYYMYCVQLWLGLVLGLLSTLIAAILMASALFATKSTSETALGLSFLNLILFAKTMEQLLKTWTRLELAVGALARLRDFMSTTPQESEQGRIPVPGNWPSMGNIELSGVTARYSDDEQRPATLKNISLSIDAGQKVGIVGRTGSGKSSLFLLLLGFLRYEGTMKVDGISISSIPVDELRSRIVTISQDQLKLEASARVNLLPFTLNLSPTVTDEKKRQEAERQDIRLRELLIRLGIWTPLNNKGGLDAMLDDVGYSHGQMQLFCLARGILRCQDTGSKVVLVDEATSSVEEEMERNAQRVMKEYFADCTVLVIGHRKSSIRGVEFTVELSKGEVVHVDPNALDSDEGDFR</sequence>
<feature type="transmembrane region" description="Helical" evidence="9">
    <location>
        <begin position="403"/>
        <end position="430"/>
    </location>
</feature>
<evidence type="ECO:0000256" key="4">
    <source>
        <dbReference type="ARBA" id="ARBA00022692"/>
    </source>
</evidence>
<dbReference type="PROSITE" id="PS50893">
    <property type="entry name" value="ABC_TRANSPORTER_2"/>
    <property type="match status" value="2"/>
</dbReference>
<dbReference type="Pfam" id="PF00664">
    <property type="entry name" value="ABC_membrane"/>
    <property type="match status" value="2"/>
</dbReference>
<feature type="transmembrane region" description="Helical" evidence="9">
    <location>
        <begin position="483"/>
        <end position="507"/>
    </location>
</feature>
<feature type="transmembrane region" description="Helical" evidence="9">
    <location>
        <begin position="125"/>
        <end position="144"/>
    </location>
</feature>
<feature type="transmembrane region" description="Helical" evidence="9">
    <location>
        <begin position="93"/>
        <end position="113"/>
    </location>
</feature>
<dbReference type="InterPro" id="IPR050173">
    <property type="entry name" value="ABC_transporter_C-like"/>
</dbReference>
<keyword evidence="3" id="KW-1003">Cell membrane</keyword>
<dbReference type="Proteomes" id="UP000076881">
    <property type="component" value="Unassembled WGS sequence"/>
</dbReference>
<dbReference type="PANTHER" id="PTHR24223:SF399">
    <property type="entry name" value="ABC TRANSPORTER ATNG"/>
    <property type="match status" value="1"/>
</dbReference>